<dbReference type="InterPro" id="IPR044730">
    <property type="entry name" value="RNase_H-like_dom_plant"/>
</dbReference>
<feature type="compositionally biased region" description="Low complexity" evidence="1">
    <location>
        <begin position="65"/>
        <end position="87"/>
    </location>
</feature>
<evidence type="ECO:0000313" key="3">
    <source>
        <dbReference type="EMBL" id="CAI9095026.1"/>
    </source>
</evidence>
<dbReference type="PANTHER" id="PTHR47723">
    <property type="entry name" value="OS05G0353850 PROTEIN"/>
    <property type="match status" value="1"/>
</dbReference>
<organism evidence="3 4">
    <name type="scientific">Oldenlandia corymbosa var. corymbosa</name>
    <dbReference type="NCBI Taxonomy" id="529605"/>
    <lineage>
        <taxon>Eukaryota</taxon>
        <taxon>Viridiplantae</taxon>
        <taxon>Streptophyta</taxon>
        <taxon>Embryophyta</taxon>
        <taxon>Tracheophyta</taxon>
        <taxon>Spermatophyta</taxon>
        <taxon>Magnoliopsida</taxon>
        <taxon>eudicotyledons</taxon>
        <taxon>Gunneridae</taxon>
        <taxon>Pentapetalae</taxon>
        <taxon>asterids</taxon>
        <taxon>lamiids</taxon>
        <taxon>Gentianales</taxon>
        <taxon>Rubiaceae</taxon>
        <taxon>Rubioideae</taxon>
        <taxon>Spermacoceae</taxon>
        <taxon>Hedyotis-Oldenlandia complex</taxon>
        <taxon>Oldenlandia</taxon>
    </lineage>
</organism>
<feature type="compositionally biased region" description="Basic and acidic residues" evidence="1">
    <location>
        <begin position="30"/>
        <end position="39"/>
    </location>
</feature>
<dbReference type="Gene3D" id="3.30.420.10">
    <property type="entry name" value="Ribonuclease H-like superfamily/Ribonuclease H"/>
    <property type="match status" value="1"/>
</dbReference>
<dbReference type="EMBL" id="OX459119">
    <property type="protein sequence ID" value="CAI9095026.1"/>
    <property type="molecule type" value="Genomic_DNA"/>
</dbReference>
<dbReference type="GO" id="GO:0003676">
    <property type="term" value="F:nucleic acid binding"/>
    <property type="evidence" value="ECO:0007669"/>
    <property type="project" value="InterPro"/>
</dbReference>
<dbReference type="PANTHER" id="PTHR47723:SF13">
    <property type="entry name" value="PUTATIVE-RELATED"/>
    <property type="match status" value="1"/>
</dbReference>
<gene>
    <name evidence="3" type="ORF">OLC1_LOCUS6083</name>
</gene>
<keyword evidence="4" id="KW-1185">Reference proteome</keyword>
<evidence type="ECO:0000259" key="2">
    <source>
        <dbReference type="PROSITE" id="PS50879"/>
    </source>
</evidence>
<evidence type="ECO:0000256" key="1">
    <source>
        <dbReference type="SAM" id="MobiDB-lite"/>
    </source>
</evidence>
<sequence>MTSWPIGQERGQNHEPPPPPAPDLSLKVDNPPHLDDRSLKKPRYKDNGTPPNSAESIKVEARTTPSDAPSPRSAASSAESEPAGNAPHPMNFREKLFGGKRPIFHDLFGDDKEITNLEEDVVLIKDGPIPRAIVHDRVEVQLAKCWQNVVVVKLMAGRLHYHNYSTVLKKLQESHSVPEFPNATVVPNNLDPGKHTAVVVQPVVSGNSVMEIEAGNDELEDSGAEGGSHLRKAQPEKEQIDEEEESLWMQKANRQWNMDGDKNTTFYHCYAKGRRRRNRIGMLRNDAGEWVQDQMQLRSMSTEFFHNLYGASLEPYTTYRVKECFPELESTHIRALSREGRWRWEMFANALLTTALLKIASTMPPNPLVGKDSFYWAHDSKGIFTVRSAYGALMGDEQGGREASFFAHDHLDWMIGNLQNRLLRTEDWPLIFGVTAWKIWSWRNDFVFQNQDHQSFSKNREIWRKVRQVKDAIRHNRRMGATNSNKEIRMLFWKPPAGDRIKVNSDGAVSGDTGLASAGGAIRDRYGRWRGGFLMNIGYCSITGAEMWGLYQGLKLAWDLGYREVEVEVDNLSVVQMLSEGNRQPGSHIGLLRAIKELLSRSWVVKVNHSHRKCNMVADFLASLAATNPGGLTYLDSVSSEILPWFNHDIVRLVQFIFQSSNGAARGGRFTGGSSYRPPMAFSRLFSANSIYAGTTPPSIGLLPRAMQCVIAKVEKMI</sequence>
<name>A0AAV1CHV2_OLDCO</name>
<dbReference type="InterPro" id="IPR036397">
    <property type="entry name" value="RNaseH_sf"/>
</dbReference>
<dbReference type="Proteomes" id="UP001161247">
    <property type="component" value="Chromosome 2"/>
</dbReference>
<feature type="region of interest" description="Disordered" evidence="1">
    <location>
        <begin position="1"/>
        <end position="94"/>
    </location>
</feature>
<dbReference type="PROSITE" id="PS50879">
    <property type="entry name" value="RNASE_H_1"/>
    <property type="match status" value="1"/>
</dbReference>
<feature type="domain" description="RNase H type-1" evidence="2">
    <location>
        <begin position="497"/>
        <end position="627"/>
    </location>
</feature>
<dbReference type="GO" id="GO:0004523">
    <property type="term" value="F:RNA-DNA hybrid ribonuclease activity"/>
    <property type="evidence" value="ECO:0007669"/>
    <property type="project" value="InterPro"/>
</dbReference>
<dbReference type="Pfam" id="PF13456">
    <property type="entry name" value="RVT_3"/>
    <property type="match status" value="1"/>
</dbReference>
<protein>
    <submittedName>
        <fullName evidence="3">OLC1v1030878C1</fullName>
    </submittedName>
</protein>
<dbReference type="InterPro" id="IPR002156">
    <property type="entry name" value="RNaseH_domain"/>
</dbReference>
<reference evidence="3" key="1">
    <citation type="submission" date="2023-03" db="EMBL/GenBank/DDBJ databases">
        <authorList>
            <person name="Julca I."/>
        </authorList>
    </citation>
    <scope>NUCLEOTIDE SEQUENCE</scope>
</reference>
<accession>A0AAV1CHV2</accession>
<dbReference type="InterPro" id="IPR053151">
    <property type="entry name" value="RNase_H-like"/>
</dbReference>
<proteinExistence type="predicted"/>
<feature type="region of interest" description="Disordered" evidence="1">
    <location>
        <begin position="219"/>
        <end position="243"/>
    </location>
</feature>
<dbReference type="InterPro" id="IPR012337">
    <property type="entry name" value="RNaseH-like_sf"/>
</dbReference>
<dbReference type="AlphaFoldDB" id="A0AAV1CHV2"/>
<dbReference type="SUPFAM" id="SSF53098">
    <property type="entry name" value="Ribonuclease H-like"/>
    <property type="match status" value="1"/>
</dbReference>
<dbReference type="CDD" id="cd06222">
    <property type="entry name" value="RNase_H_like"/>
    <property type="match status" value="1"/>
</dbReference>
<evidence type="ECO:0000313" key="4">
    <source>
        <dbReference type="Proteomes" id="UP001161247"/>
    </source>
</evidence>